<keyword evidence="2" id="KW-1185">Reference proteome</keyword>
<organism evidence="1 2">
    <name type="scientific">Bizionia hallyeonensis</name>
    <dbReference type="NCBI Taxonomy" id="1123757"/>
    <lineage>
        <taxon>Bacteria</taxon>
        <taxon>Pseudomonadati</taxon>
        <taxon>Bacteroidota</taxon>
        <taxon>Flavobacteriia</taxon>
        <taxon>Flavobacteriales</taxon>
        <taxon>Flavobacteriaceae</taxon>
        <taxon>Bizionia</taxon>
    </lineage>
</organism>
<dbReference type="EMBL" id="JBHSLA010000007">
    <property type="protein sequence ID" value="MFC5196480.1"/>
    <property type="molecule type" value="Genomic_DNA"/>
</dbReference>
<dbReference type="PROSITE" id="PS51257">
    <property type="entry name" value="PROKAR_LIPOPROTEIN"/>
    <property type="match status" value="1"/>
</dbReference>
<comment type="caution">
    <text evidence="1">The sequence shown here is derived from an EMBL/GenBank/DDBJ whole genome shotgun (WGS) entry which is preliminary data.</text>
</comment>
<name>A0ABW0CB73_9FLAO</name>
<evidence type="ECO:0000313" key="2">
    <source>
        <dbReference type="Proteomes" id="UP001596162"/>
    </source>
</evidence>
<sequence length="197" mass="21471">MKTISKTIQTNMSKYNYFLMAFLVAFSFSCSPEDGNDGAVGPAGPAGANGQDGNANVISSGWVEYDESNWSALTSEFGIEYRYYPLSVSTITQDIVDDGMVLVYNRFVISNTPASMLPYSGNITGGEQQLSFEINPNTLTIKMKNVSGSGDPDTFGGPGVAEYRYIIVPSNNTGKMKNTDFSKMTYEEVMSHFGLEE</sequence>
<proteinExistence type="predicted"/>
<protein>
    <recommendedName>
        <fullName evidence="3">Collagen triple helix repeat-containing protein</fullName>
    </recommendedName>
</protein>
<evidence type="ECO:0008006" key="3">
    <source>
        <dbReference type="Google" id="ProtNLM"/>
    </source>
</evidence>
<reference evidence="2" key="1">
    <citation type="journal article" date="2019" name="Int. J. Syst. Evol. Microbiol.">
        <title>The Global Catalogue of Microorganisms (GCM) 10K type strain sequencing project: providing services to taxonomists for standard genome sequencing and annotation.</title>
        <authorList>
            <consortium name="The Broad Institute Genomics Platform"/>
            <consortium name="The Broad Institute Genome Sequencing Center for Infectious Disease"/>
            <person name="Wu L."/>
            <person name="Ma J."/>
        </authorList>
    </citation>
    <scope>NUCLEOTIDE SEQUENCE [LARGE SCALE GENOMIC DNA]</scope>
    <source>
        <strain evidence="2">JCM 17978</strain>
    </source>
</reference>
<evidence type="ECO:0000313" key="1">
    <source>
        <dbReference type="EMBL" id="MFC5196480.1"/>
    </source>
</evidence>
<dbReference type="RefSeq" id="WP_376861960.1">
    <property type="nucleotide sequence ID" value="NZ_JBHSLA010000007.1"/>
</dbReference>
<dbReference type="Proteomes" id="UP001596162">
    <property type="component" value="Unassembled WGS sequence"/>
</dbReference>
<accession>A0ABW0CB73</accession>
<gene>
    <name evidence="1" type="ORF">ACFPH8_14155</name>
</gene>